<keyword evidence="2" id="KW-1185">Reference proteome</keyword>
<accession>A0ACB6ZJ47</accession>
<evidence type="ECO:0000313" key="2">
    <source>
        <dbReference type="Proteomes" id="UP000886501"/>
    </source>
</evidence>
<name>A0ACB6ZJ47_THEGA</name>
<evidence type="ECO:0000313" key="1">
    <source>
        <dbReference type="EMBL" id="KAF9649436.1"/>
    </source>
</evidence>
<proteinExistence type="predicted"/>
<reference evidence="1" key="2">
    <citation type="journal article" date="2020" name="Nat. Commun.">
        <title>Large-scale genome sequencing of mycorrhizal fungi provides insights into the early evolution of symbiotic traits.</title>
        <authorList>
            <person name="Miyauchi S."/>
            <person name="Kiss E."/>
            <person name="Kuo A."/>
            <person name="Drula E."/>
            <person name="Kohler A."/>
            <person name="Sanchez-Garcia M."/>
            <person name="Morin E."/>
            <person name="Andreopoulos B."/>
            <person name="Barry K.W."/>
            <person name="Bonito G."/>
            <person name="Buee M."/>
            <person name="Carver A."/>
            <person name="Chen C."/>
            <person name="Cichocki N."/>
            <person name="Clum A."/>
            <person name="Culley D."/>
            <person name="Crous P.W."/>
            <person name="Fauchery L."/>
            <person name="Girlanda M."/>
            <person name="Hayes R.D."/>
            <person name="Keri Z."/>
            <person name="LaButti K."/>
            <person name="Lipzen A."/>
            <person name="Lombard V."/>
            <person name="Magnuson J."/>
            <person name="Maillard F."/>
            <person name="Murat C."/>
            <person name="Nolan M."/>
            <person name="Ohm R.A."/>
            <person name="Pangilinan J."/>
            <person name="Pereira M.F."/>
            <person name="Perotto S."/>
            <person name="Peter M."/>
            <person name="Pfister S."/>
            <person name="Riley R."/>
            <person name="Sitrit Y."/>
            <person name="Stielow J.B."/>
            <person name="Szollosi G."/>
            <person name="Zifcakova L."/>
            <person name="Stursova M."/>
            <person name="Spatafora J.W."/>
            <person name="Tedersoo L."/>
            <person name="Vaario L.M."/>
            <person name="Yamada A."/>
            <person name="Yan M."/>
            <person name="Wang P."/>
            <person name="Xu J."/>
            <person name="Bruns T."/>
            <person name="Baldrian P."/>
            <person name="Vilgalys R."/>
            <person name="Dunand C."/>
            <person name="Henrissat B."/>
            <person name="Grigoriev I.V."/>
            <person name="Hibbett D."/>
            <person name="Nagy L.G."/>
            <person name="Martin F.M."/>
        </authorList>
    </citation>
    <scope>NUCLEOTIDE SEQUENCE</scope>
    <source>
        <strain evidence="1">P2</strain>
    </source>
</reference>
<dbReference type="EMBL" id="MU117998">
    <property type="protein sequence ID" value="KAF9649436.1"/>
    <property type="molecule type" value="Genomic_DNA"/>
</dbReference>
<protein>
    <submittedName>
        <fullName evidence="1">Uncharacterized protein</fullName>
    </submittedName>
</protein>
<gene>
    <name evidence="1" type="ORF">BDM02DRAFT_3268759</name>
</gene>
<dbReference type="Proteomes" id="UP000886501">
    <property type="component" value="Unassembled WGS sequence"/>
</dbReference>
<sequence>MGSSPSSPSRTSTSVKREMSNAHSPILSHFGAAIAGIEESTIFSALAIYLVHGTGAAHAPGFAANIGFSLNVAVGFHSMVLWWVKCLNELKISGNRSWSELIAENLSAKCNTDGPEILHGSNFHIKPGGHVGVVGRTFTTRTLWLRAQVTLEHEVSNWIHHLSVSLKDSLSSSLGTSLCRTACLSALPPPNHHKLDL</sequence>
<comment type="caution">
    <text evidence="1">The sequence shown here is derived from an EMBL/GenBank/DDBJ whole genome shotgun (WGS) entry which is preliminary data.</text>
</comment>
<organism evidence="1 2">
    <name type="scientific">Thelephora ganbajun</name>
    <name type="common">Ganba fungus</name>
    <dbReference type="NCBI Taxonomy" id="370292"/>
    <lineage>
        <taxon>Eukaryota</taxon>
        <taxon>Fungi</taxon>
        <taxon>Dikarya</taxon>
        <taxon>Basidiomycota</taxon>
        <taxon>Agaricomycotina</taxon>
        <taxon>Agaricomycetes</taxon>
        <taxon>Thelephorales</taxon>
        <taxon>Thelephoraceae</taxon>
        <taxon>Thelephora</taxon>
    </lineage>
</organism>
<reference evidence="1" key="1">
    <citation type="submission" date="2019-10" db="EMBL/GenBank/DDBJ databases">
        <authorList>
            <consortium name="DOE Joint Genome Institute"/>
            <person name="Kuo A."/>
            <person name="Miyauchi S."/>
            <person name="Kiss E."/>
            <person name="Drula E."/>
            <person name="Kohler A."/>
            <person name="Sanchez-Garcia M."/>
            <person name="Andreopoulos B."/>
            <person name="Barry K.W."/>
            <person name="Bonito G."/>
            <person name="Buee M."/>
            <person name="Carver A."/>
            <person name="Chen C."/>
            <person name="Cichocki N."/>
            <person name="Clum A."/>
            <person name="Culley D."/>
            <person name="Crous P.W."/>
            <person name="Fauchery L."/>
            <person name="Girlanda M."/>
            <person name="Hayes R."/>
            <person name="Keri Z."/>
            <person name="Labutti K."/>
            <person name="Lipzen A."/>
            <person name="Lombard V."/>
            <person name="Magnuson J."/>
            <person name="Maillard F."/>
            <person name="Morin E."/>
            <person name="Murat C."/>
            <person name="Nolan M."/>
            <person name="Ohm R."/>
            <person name="Pangilinan J."/>
            <person name="Pereira M."/>
            <person name="Perotto S."/>
            <person name="Peter M."/>
            <person name="Riley R."/>
            <person name="Sitrit Y."/>
            <person name="Stielow B."/>
            <person name="Szollosi G."/>
            <person name="Zifcakova L."/>
            <person name="Stursova M."/>
            <person name="Spatafora J.W."/>
            <person name="Tedersoo L."/>
            <person name="Vaario L.-M."/>
            <person name="Yamada A."/>
            <person name="Yan M."/>
            <person name="Wang P."/>
            <person name="Xu J."/>
            <person name="Bruns T."/>
            <person name="Baldrian P."/>
            <person name="Vilgalys R."/>
            <person name="Henrissat B."/>
            <person name="Grigoriev I.V."/>
            <person name="Hibbett D."/>
            <person name="Nagy L.G."/>
            <person name="Martin F.M."/>
        </authorList>
    </citation>
    <scope>NUCLEOTIDE SEQUENCE</scope>
    <source>
        <strain evidence="1">P2</strain>
    </source>
</reference>